<keyword evidence="1" id="KW-1133">Transmembrane helix</keyword>
<feature type="transmembrane region" description="Helical" evidence="1">
    <location>
        <begin position="20"/>
        <end position="41"/>
    </location>
</feature>
<dbReference type="Proteomes" id="UP001060919">
    <property type="component" value="Chromosome"/>
</dbReference>
<name>A0A915YGM8_9BACT</name>
<keyword evidence="1" id="KW-0472">Membrane</keyword>
<evidence type="ECO:0000313" key="2">
    <source>
        <dbReference type="EMBL" id="BDS12646.1"/>
    </source>
</evidence>
<accession>A0A915YGM8</accession>
<protein>
    <submittedName>
        <fullName evidence="2">Uncharacterized protein</fullName>
    </submittedName>
</protein>
<reference evidence="2" key="1">
    <citation type="submission" date="2022-09" db="EMBL/GenBank/DDBJ databases">
        <title>Aureispira anguillicida sp. nov., isolated from Leptocephalus of Japanese eel Anguilla japonica.</title>
        <authorList>
            <person name="Yuasa K."/>
            <person name="Mekata T."/>
            <person name="Ikunari K."/>
        </authorList>
    </citation>
    <scope>NUCLEOTIDE SEQUENCE</scope>
    <source>
        <strain evidence="2">EL160426</strain>
    </source>
</reference>
<sequence>MSNAGEDGYSYRLIYLVWLLTYRSVLSLGQLFIICVLWAVLVKIATVKILFYLGILEHKPPCC</sequence>
<proteinExistence type="predicted"/>
<gene>
    <name evidence="2" type="ORF">AsAng_0033700</name>
</gene>
<keyword evidence="1" id="KW-0812">Transmembrane</keyword>
<evidence type="ECO:0000256" key="1">
    <source>
        <dbReference type="SAM" id="Phobius"/>
    </source>
</evidence>
<dbReference type="EMBL" id="AP026867">
    <property type="protein sequence ID" value="BDS12646.1"/>
    <property type="molecule type" value="Genomic_DNA"/>
</dbReference>
<dbReference type="KEGG" id="aup:AsAng_0033700"/>
<dbReference type="AlphaFoldDB" id="A0A915YGM8"/>
<keyword evidence="3" id="KW-1185">Reference proteome</keyword>
<organism evidence="2 3">
    <name type="scientific">Aureispira anguillae</name>
    <dbReference type="NCBI Taxonomy" id="2864201"/>
    <lineage>
        <taxon>Bacteria</taxon>
        <taxon>Pseudomonadati</taxon>
        <taxon>Bacteroidota</taxon>
        <taxon>Saprospiria</taxon>
        <taxon>Saprospirales</taxon>
        <taxon>Saprospiraceae</taxon>
        <taxon>Aureispira</taxon>
    </lineage>
</organism>
<evidence type="ECO:0000313" key="3">
    <source>
        <dbReference type="Proteomes" id="UP001060919"/>
    </source>
</evidence>